<dbReference type="PROSITE" id="PS51257">
    <property type="entry name" value="PROKAR_LIPOPROTEIN"/>
    <property type="match status" value="1"/>
</dbReference>
<accession>A0ABY7HGA1</accession>
<feature type="region of interest" description="Disordered" evidence="1">
    <location>
        <begin position="30"/>
        <end position="79"/>
    </location>
</feature>
<proteinExistence type="predicted"/>
<evidence type="ECO:0000313" key="3">
    <source>
        <dbReference type="EMBL" id="WAS98337.1"/>
    </source>
</evidence>
<name>A0ABY7HGA1_9BACT</name>
<organism evidence="3 4">
    <name type="scientific">Nannocystis punicea</name>
    <dbReference type="NCBI Taxonomy" id="2995304"/>
    <lineage>
        <taxon>Bacteria</taxon>
        <taxon>Pseudomonadati</taxon>
        <taxon>Myxococcota</taxon>
        <taxon>Polyangia</taxon>
        <taxon>Nannocystales</taxon>
        <taxon>Nannocystaceae</taxon>
        <taxon>Nannocystis</taxon>
    </lineage>
</organism>
<gene>
    <name evidence="3" type="ORF">O0S08_19525</name>
</gene>
<dbReference type="SUPFAM" id="SSF69318">
    <property type="entry name" value="Integrin alpha N-terminal domain"/>
    <property type="match status" value="1"/>
</dbReference>
<reference evidence="3" key="1">
    <citation type="submission" date="2022-11" db="EMBL/GenBank/DDBJ databases">
        <title>Minimal conservation of predation-associated metabolite biosynthetic gene clusters underscores biosynthetic potential of Myxococcota including descriptions for ten novel species: Archangium lansinium sp. nov., Myxococcus landrumus sp. nov., Nannocystis bai.</title>
        <authorList>
            <person name="Ahearne A."/>
            <person name="Stevens C."/>
            <person name="Dowd S."/>
        </authorList>
    </citation>
    <scope>NUCLEOTIDE SEQUENCE</scope>
    <source>
        <strain evidence="3">Fl3</strain>
    </source>
</reference>
<keyword evidence="2" id="KW-0732">Signal</keyword>
<dbReference type="Proteomes" id="UP001164459">
    <property type="component" value="Chromosome"/>
</dbReference>
<evidence type="ECO:0000256" key="2">
    <source>
        <dbReference type="SAM" id="SignalP"/>
    </source>
</evidence>
<feature type="chain" id="PRO_5045268615" description="Repeat domain-containing protein" evidence="2">
    <location>
        <begin position="18"/>
        <end position="579"/>
    </location>
</feature>
<dbReference type="InterPro" id="IPR028994">
    <property type="entry name" value="Integrin_alpha_N"/>
</dbReference>
<evidence type="ECO:0008006" key="5">
    <source>
        <dbReference type="Google" id="ProtNLM"/>
    </source>
</evidence>
<feature type="signal peptide" evidence="2">
    <location>
        <begin position="1"/>
        <end position="17"/>
    </location>
</feature>
<protein>
    <recommendedName>
        <fullName evidence="5">Repeat domain-containing protein</fullName>
    </recommendedName>
</protein>
<evidence type="ECO:0000313" key="4">
    <source>
        <dbReference type="Proteomes" id="UP001164459"/>
    </source>
</evidence>
<dbReference type="EMBL" id="CP114040">
    <property type="protein sequence ID" value="WAS98337.1"/>
    <property type="molecule type" value="Genomic_DNA"/>
</dbReference>
<dbReference type="RefSeq" id="WP_269040703.1">
    <property type="nucleotide sequence ID" value="NZ_CP114040.1"/>
</dbReference>
<evidence type="ECO:0000256" key="1">
    <source>
        <dbReference type="SAM" id="MobiDB-lite"/>
    </source>
</evidence>
<keyword evidence="4" id="KW-1185">Reference proteome</keyword>
<sequence>MTSLVRGSLVCAPLLLAACGGDDGRDSATAGATTLTGTTVPSTTPGTSTDASTSIASTDAPTTTGISDSAASTTEAVTASDGTGGIKFDLGVDDLGETSGGPPGNVCKVQDDMDAVGDCEMEAAPDSFAPALQWSFGADLQSMVTPLVGNFTDDNADGEIDLCDVPDVLFVAGPTIGYGMICELFVLDGATGTQHYAIPTSESLSCFATPAFADIDNDGLPEIVAIWNSGGVYRLKAFEHDGTPKWANTTDGGQYDQFFRETGAVAIHDLDADGDAEIIFNHEVYDHNGVLLWAQTNPQPGELEASVGVDLDGDGKMEVVTGHSAYHHDGTVYWEKYPQVTAQSIPQIANLDDDPFPEVFITSGQGLWMLEHDGTVKWGPATPTGVQPSGYLTWMRPGTVHDFDGDSQPEYASSSREFYAVYEGNPAAVLWQSQVVDSSGAAGGTAFDFLGDGVAEAMYADEQNFRIYDGVTGAVVLTQARVSYTLSEYPIVADVDNDGSAEILVVSLSGQPALQVLRDAEDRWIQARRIWNQHAYYVTNVREDSTLPTTPVDNWKIFNTYQTNAQIEGGGLCMPNPPG</sequence>